<dbReference type="InterPro" id="IPR011604">
    <property type="entry name" value="PDDEXK-like_dom_sf"/>
</dbReference>
<keyword evidence="1" id="KW-0175">Coiled coil</keyword>
<sequence>MTPVEEPIFLAKKNAHERDSHISFEEGPHIYTIDGDSDYMSVTSWNSTHFPKFDSDKVITKMMNSPRWPNSPYFGMTREEIKMKWKNDGIVASEAGTDMHYNIECFYNEMDVKDDGSLEWKYFKEFNDSLDSKLTPYRTEWMVWDRELRLAGSVDMLFENPDGTLQIYDWKRSKKVVKENRWASAIVDCISHLPDANFWKYCLQLNTYKWILEKNYGKKVSNMFLVWLHPDNPGNSYLRYEVDSLPKEMEDLVELRLRHTNSGETSNPFIDTSTMTSVQASETVDKLVELRNKKKELASDMDAMLDTLENKLVNYSKESGHNSISGKDYKITLSEDSNFKMPEKKDLRRYELETTLKELDLWSQIQEMSAYKLKSLLKSEDLSSEQKSSILEYMDEETKMKLSLKKL</sequence>
<evidence type="ECO:0000313" key="3">
    <source>
        <dbReference type="EMBL" id="OIR21289.1"/>
    </source>
</evidence>
<reference evidence="3 4" key="1">
    <citation type="submission" date="2016-08" db="EMBL/GenBank/DDBJ databases">
        <title>New Insights into Marine Group III Euryarchaeota, from dark to light.</title>
        <authorList>
            <person name="Haro-Moreno J.M."/>
            <person name="Rodriguez-Valera F."/>
            <person name="Lopez-Garcia P."/>
            <person name="Moreira D."/>
            <person name="Martin-Cuadrado A.B."/>
        </authorList>
    </citation>
    <scope>NUCLEOTIDE SEQUENCE [LARGE SCALE GENOMIC DNA]</scope>
    <source>
        <strain evidence="3">CG-Epi4</strain>
    </source>
</reference>
<evidence type="ECO:0000259" key="2">
    <source>
        <dbReference type="Pfam" id="PF12705"/>
    </source>
</evidence>
<gene>
    <name evidence="3" type="ORF">BEU01_03010</name>
</gene>
<evidence type="ECO:0000256" key="1">
    <source>
        <dbReference type="SAM" id="Coils"/>
    </source>
</evidence>
<dbReference type="Pfam" id="PF12705">
    <property type="entry name" value="PDDEXK_1"/>
    <property type="match status" value="1"/>
</dbReference>
<accession>A0A1J5TK06</accession>
<feature type="domain" description="PD-(D/E)XK endonuclease-like" evidence="2">
    <location>
        <begin position="134"/>
        <end position="254"/>
    </location>
</feature>
<dbReference type="InterPro" id="IPR038726">
    <property type="entry name" value="PDDEXK_AddAB-type"/>
</dbReference>
<name>A0A1J5TK06_9ARCH</name>
<organism evidence="3 4">
    <name type="scientific">Marine Group III euryarchaeote CG-Epi4</name>
    <dbReference type="NCBI Taxonomy" id="1888998"/>
    <lineage>
        <taxon>Archaea</taxon>
        <taxon>Methanobacteriati</taxon>
        <taxon>Thermoplasmatota</taxon>
        <taxon>Thermoplasmata</taxon>
        <taxon>Candidatus Thermoprofundales</taxon>
    </lineage>
</organism>
<dbReference type="Proteomes" id="UP000183375">
    <property type="component" value="Unassembled WGS sequence"/>
</dbReference>
<dbReference type="Gene3D" id="3.90.320.10">
    <property type="match status" value="1"/>
</dbReference>
<comment type="caution">
    <text evidence="3">The sequence shown here is derived from an EMBL/GenBank/DDBJ whole genome shotgun (WGS) entry which is preliminary data.</text>
</comment>
<dbReference type="EMBL" id="MIYX01000011">
    <property type="protein sequence ID" value="OIR21289.1"/>
    <property type="molecule type" value="Genomic_DNA"/>
</dbReference>
<evidence type="ECO:0000313" key="4">
    <source>
        <dbReference type="Proteomes" id="UP000183375"/>
    </source>
</evidence>
<proteinExistence type="predicted"/>
<protein>
    <recommendedName>
        <fullName evidence="2">PD-(D/E)XK endonuclease-like domain-containing protein</fullName>
    </recommendedName>
</protein>
<feature type="coiled-coil region" evidence="1">
    <location>
        <begin position="280"/>
        <end position="318"/>
    </location>
</feature>
<dbReference type="AlphaFoldDB" id="A0A1J5TK06"/>